<dbReference type="AlphaFoldDB" id="A0A9P5DSZ1"/>
<gene>
    <name evidence="2" type="ORF">FBEOM_12884</name>
</gene>
<accession>A0A9P5DSZ1</accession>
<organism evidence="2 3">
    <name type="scientific">Fusarium beomiforme</name>
    <dbReference type="NCBI Taxonomy" id="44412"/>
    <lineage>
        <taxon>Eukaryota</taxon>
        <taxon>Fungi</taxon>
        <taxon>Dikarya</taxon>
        <taxon>Ascomycota</taxon>
        <taxon>Pezizomycotina</taxon>
        <taxon>Sordariomycetes</taxon>
        <taxon>Hypocreomycetidae</taxon>
        <taxon>Hypocreales</taxon>
        <taxon>Nectriaceae</taxon>
        <taxon>Fusarium</taxon>
        <taxon>Fusarium burgessii species complex</taxon>
    </lineage>
</organism>
<evidence type="ECO:0000313" key="2">
    <source>
        <dbReference type="EMBL" id="KAF4333298.1"/>
    </source>
</evidence>
<sequence>MLSLRSIMSLAALTSPTFAEHLRVVWSKGDFATISGPNGGNQNGHFSNFAIIDRNGDAIFTEAYPGGYAVCQIDDGHEFAIEGMCWSAPRKFHCVSNFAGNPESCEVKDSNGNSLGKAGGNTNWDFIGIAIASSSGCVVEIDTEDACPAVGEDGNNLHVV</sequence>
<keyword evidence="1" id="KW-0732">Signal</keyword>
<keyword evidence="3" id="KW-1185">Reference proteome</keyword>
<proteinExistence type="predicted"/>
<feature type="signal peptide" evidence="1">
    <location>
        <begin position="1"/>
        <end position="19"/>
    </location>
</feature>
<evidence type="ECO:0000256" key="1">
    <source>
        <dbReference type="SAM" id="SignalP"/>
    </source>
</evidence>
<feature type="chain" id="PRO_5040218244" evidence="1">
    <location>
        <begin position="20"/>
        <end position="160"/>
    </location>
</feature>
<name>A0A9P5DSZ1_9HYPO</name>
<dbReference type="OrthoDB" id="4387630at2759"/>
<dbReference type="Proteomes" id="UP000730481">
    <property type="component" value="Unassembled WGS sequence"/>
</dbReference>
<protein>
    <submittedName>
        <fullName evidence="2">Uncharacterized protein</fullName>
    </submittedName>
</protein>
<evidence type="ECO:0000313" key="3">
    <source>
        <dbReference type="Proteomes" id="UP000730481"/>
    </source>
</evidence>
<comment type="caution">
    <text evidence="2">The sequence shown here is derived from an EMBL/GenBank/DDBJ whole genome shotgun (WGS) entry which is preliminary data.</text>
</comment>
<dbReference type="EMBL" id="PVQB02000874">
    <property type="protein sequence ID" value="KAF4333298.1"/>
    <property type="molecule type" value="Genomic_DNA"/>
</dbReference>
<reference evidence="2" key="1">
    <citation type="journal article" date="2017" name="Mycologia">
        <title>Fusarium algeriense, sp. nov., a novel toxigenic crown rot pathogen of durum wheat from Algeria is nested in the Fusarium burgessii species complex.</title>
        <authorList>
            <person name="Laraba I."/>
            <person name="Keddad A."/>
            <person name="Boureghda H."/>
            <person name="Abdallah N."/>
            <person name="Vaughan M.M."/>
            <person name="Proctor R.H."/>
            <person name="Busman M."/>
            <person name="O'Donnell K."/>
        </authorList>
    </citation>
    <scope>NUCLEOTIDE SEQUENCE</scope>
    <source>
        <strain evidence="2">NRRL 25174</strain>
    </source>
</reference>
<reference evidence="2" key="2">
    <citation type="submission" date="2020-02" db="EMBL/GenBank/DDBJ databases">
        <title>Identification and distribution of gene clusters putatively required for synthesis of sphingolipid metabolism inhibitors in phylogenetically diverse species of the filamentous fungus Fusarium.</title>
        <authorList>
            <person name="Kim H.-S."/>
            <person name="Busman M."/>
            <person name="Brown D.W."/>
            <person name="Divon H."/>
            <person name="Uhlig S."/>
            <person name="Proctor R.H."/>
        </authorList>
    </citation>
    <scope>NUCLEOTIDE SEQUENCE</scope>
    <source>
        <strain evidence="2">NRRL 25174</strain>
    </source>
</reference>